<dbReference type="Pfam" id="PF12680">
    <property type="entry name" value="SnoaL_2"/>
    <property type="match status" value="1"/>
</dbReference>
<organism evidence="2 3">
    <name type="scientific">Mucilaginibacter mallensis</name>
    <dbReference type="NCBI Taxonomy" id="652787"/>
    <lineage>
        <taxon>Bacteria</taxon>
        <taxon>Pseudomonadati</taxon>
        <taxon>Bacteroidota</taxon>
        <taxon>Sphingobacteriia</taxon>
        <taxon>Sphingobacteriales</taxon>
        <taxon>Sphingobacteriaceae</taxon>
        <taxon>Mucilaginibacter</taxon>
    </lineage>
</organism>
<dbReference type="InterPro" id="IPR032710">
    <property type="entry name" value="NTF2-like_dom_sf"/>
</dbReference>
<dbReference type="RefSeq" id="WP_091373180.1">
    <property type="nucleotide sequence ID" value="NZ_LT629740.1"/>
</dbReference>
<dbReference type="SUPFAM" id="SSF54427">
    <property type="entry name" value="NTF2-like"/>
    <property type="match status" value="1"/>
</dbReference>
<proteinExistence type="predicted"/>
<reference evidence="2 3" key="1">
    <citation type="submission" date="2016-10" db="EMBL/GenBank/DDBJ databases">
        <authorList>
            <person name="de Groot N.N."/>
        </authorList>
    </citation>
    <scope>NUCLEOTIDE SEQUENCE [LARGE SCALE GENOMIC DNA]</scope>
    <source>
        <strain evidence="2 3">MP1X4</strain>
    </source>
</reference>
<sequence>MKNEAKEVAIDFLTAVKTGDNAKLAELLHPAIRWNQPGNNSVSGLKSSNMEVFGMVGKMFELSANSLRLSEIKSVSVNGSKVACLLSWTATKPSGESLEVDNTDVYTVENGQIIAAEIFSADIDAENLFWN</sequence>
<keyword evidence="3" id="KW-1185">Reference proteome</keyword>
<dbReference type="Proteomes" id="UP000199679">
    <property type="component" value="Chromosome I"/>
</dbReference>
<gene>
    <name evidence="2" type="ORF">SAMN05216490_2561</name>
</gene>
<dbReference type="InterPro" id="IPR037401">
    <property type="entry name" value="SnoaL-like"/>
</dbReference>
<protein>
    <recommendedName>
        <fullName evidence="1">SnoaL-like domain-containing protein</fullName>
    </recommendedName>
</protein>
<feature type="domain" description="SnoaL-like" evidence="1">
    <location>
        <begin position="11"/>
        <end position="114"/>
    </location>
</feature>
<name>A0A1H1XX59_MUCMA</name>
<evidence type="ECO:0000313" key="2">
    <source>
        <dbReference type="EMBL" id="SDT13336.1"/>
    </source>
</evidence>
<evidence type="ECO:0000259" key="1">
    <source>
        <dbReference type="Pfam" id="PF12680"/>
    </source>
</evidence>
<dbReference type="STRING" id="652787.SAMN05216490_2561"/>
<evidence type="ECO:0000313" key="3">
    <source>
        <dbReference type="Proteomes" id="UP000199679"/>
    </source>
</evidence>
<dbReference type="Gene3D" id="3.10.450.50">
    <property type="match status" value="1"/>
</dbReference>
<dbReference type="AlphaFoldDB" id="A0A1H1XX59"/>
<dbReference type="OrthoDB" id="7859473at2"/>
<dbReference type="EMBL" id="LT629740">
    <property type="protein sequence ID" value="SDT13336.1"/>
    <property type="molecule type" value="Genomic_DNA"/>
</dbReference>
<accession>A0A1H1XX59</accession>